<accession>A0A183SML9</accession>
<evidence type="ECO:0000256" key="1">
    <source>
        <dbReference type="ARBA" id="ARBA00022723"/>
    </source>
</evidence>
<dbReference type="Pfam" id="PF00096">
    <property type="entry name" value="zf-C2H2"/>
    <property type="match status" value="4"/>
</dbReference>
<keyword evidence="3 5" id="KW-0863">Zinc-finger</keyword>
<dbReference type="Proteomes" id="UP000275846">
    <property type="component" value="Unassembled WGS sequence"/>
</dbReference>
<evidence type="ECO:0000313" key="9">
    <source>
        <dbReference type="Proteomes" id="UP000275846"/>
    </source>
</evidence>
<dbReference type="GO" id="GO:0010468">
    <property type="term" value="P:regulation of gene expression"/>
    <property type="evidence" value="ECO:0007669"/>
    <property type="project" value="TreeGrafter"/>
</dbReference>
<dbReference type="FunFam" id="3.30.160.60:FF:000624">
    <property type="entry name" value="zinc finger protein 697"/>
    <property type="match status" value="1"/>
</dbReference>
<proteinExistence type="predicted"/>
<reference evidence="8 9" key="2">
    <citation type="submission" date="2018-11" db="EMBL/GenBank/DDBJ databases">
        <authorList>
            <consortium name="Pathogen Informatics"/>
        </authorList>
    </citation>
    <scope>NUCLEOTIDE SEQUENCE [LARGE SCALE GENOMIC DNA]</scope>
    <source>
        <strain evidence="8 9">NST_G2</strain>
    </source>
</reference>
<keyword evidence="1" id="KW-0479">Metal-binding</keyword>
<reference evidence="10" key="1">
    <citation type="submission" date="2016-06" db="UniProtKB">
        <authorList>
            <consortium name="WormBaseParasite"/>
        </authorList>
    </citation>
    <scope>IDENTIFICATION</scope>
</reference>
<evidence type="ECO:0000256" key="3">
    <source>
        <dbReference type="ARBA" id="ARBA00022771"/>
    </source>
</evidence>
<dbReference type="InterPro" id="IPR036236">
    <property type="entry name" value="Znf_C2H2_sf"/>
</dbReference>
<gene>
    <name evidence="8" type="ORF">SSLN_LOCUS5467</name>
</gene>
<dbReference type="Pfam" id="PF13912">
    <property type="entry name" value="zf-C2H2_6"/>
    <property type="match status" value="1"/>
</dbReference>
<keyword evidence="9" id="KW-1185">Reference proteome</keyword>
<feature type="domain" description="C2H2-type" evidence="7">
    <location>
        <begin position="168"/>
        <end position="195"/>
    </location>
</feature>
<feature type="region of interest" description="Disordered" evidence="6">
    <location>
        <begin position="369"/>
        <end position="390"/>
    </location>
</feature>
<dbReference type="SUPFAM" id="SSF57667">
    <property type="entry name" value="beta-beta-alpha zinc fingers"/>
    <property type="match status" value="3"/>
</dbReference>
<dbReference type="InterPro" id="IPR050331">
    <property type="entry name" value="Zinc_finger"/>
</dbReference>
<dbReference type="GO" id="GO:0005634">
    <property type="term" value="C:nucleus"/>
    <property type="evidence" value="ECO:0007669"/>
    <property type="project" value="TreeGrafter"/>
</dbReference>
<feature type="domain" description="C2H2-type" evidence="7">
    <location>
        <begin position="252"/>
        <end position="275"/>
    </location>
</feature>
<organism evidence="10">
    <name type="scientific">Schistocephalus solidus</name>
    <name type="common">Tapeworm</name>
    <dbReference type="NCBI Taxonomy" id="70667"/>
    <lineage>
        <taxon>Eukaryota</taxon>
        <taxon>Metazoa</taxon>
        <taxon>Spiralia</taxon>
        <taxon>Lophotrochozoa</taxon>
        <taxon>Platyhelminthes</taxon>
        <taxon>Cestoda</taxon>
        <taxon>Eucestoda</taxon>
        <taxon>Diphyllobothriidea</taxon>
        <taxon>Diphyllobothriidae</taxon>
        <taxon>Schistocephalus</taxon>
    </lineage>
</organism>
<evidence type="ECO:0000256" key="4">
    <source>
        <dbReference type="ARBA" id="ARBA00022833"/>
    </source>
</evidence>
<feature type="domain" description="C2H2-type" evidence="7">
    <location>
        <begin position="224"/>
        <end position="251"/>
    </location>
</feature>
<evidence type="ECO:0000256" key="6">
    <source>
        <dbReference type="SAM" id="MobiDB-lite"/>
    </source>
</evidence>
<feature type="domain" description="C2H2-type" evidence="7">
    <location>
        <begin position="196"/>
        <end position="223"/>
    </location>
</feature>
<dbReference type="GO" id="GO:0008270">
    <property type="term" value="F:zinc ion binding"/>
    <property type="evidence" value="ECO:0007669"/>
    <property type="project" value="UniProtKB-KW"/>
</dbReference>
<evidence type="ECO:0000259" key="7">
    <source>
        <dbReference type="PROSITE" id="PS50157"/>
    </source>
</evidence>
<dbReference type="FunFam" id="3.30.160.60:FF:000164">
    <property type="entry name" value="Fez family zinc finger protein 2"/>
    <property type="match status" value="1"/>
</dbReference>
<feature type="region of interest" description="Disordered" evidence="6">
    <location>
        <begin position="332"/>
        <end position="352"/>
    </location>
</feature>
<dbReference type="PROSITE" id="PS50157">
    <property type="entry name" value="ZINC_FINGER_C2H2_2"/>
    <property type="match status" value="6"/>
</dbReference>
<name>A0A183SML9_SCHSO</name>
<evidence type="ECO:0000313" key="8">
    <source>
        <dbReference type="EMBL" id="VDL91852.1"/>
    </source>
</evidence>
<dbReference type="WBParaSite" id="SSLN_0000564601-mRNA-1">
    <property type="protein sequence ID" value="SSLN_0000564601-mRNA-1"/>
    <property type="gene ID" value="SSLN_0000564601"/>
</dbReference>
<dbReference type="SMART" id="SM00355">
    <property type="entry name" value="ZnF_C2H2"/>
    <property type="match status" value="6"/>
</dbReference>
<dbReference type="EMBL" id="UYSU01033262">
    <property type="protein sequence ID" value="VDL91852.1"/>
    <property type="molecule type" value="Genomic_DNA"/>
</dbReference>
<dbReference type="FunFam" id="3.30.160.60:FF:000251">
    <property type="entry name" value="FEZ family zinc finger 2"/>
    <property type="match status" value="1"/>
</dbReference>
<dbReference type="OrthoDB" id="5062908at2759"/>
<dbReference type="PANTHER" id="PTHR16515">
    <property type="entry name" value="PR DOMAIN ZINC FINGER PROTEIN"/>
    <property type="match status" value="1"/>
</dbReference>
<dbReference type="STRING" id="70667.A0A183SML9"/>
<dbReference type="InterPro" id="IPR013087">
    <property type="entry name" value="Znf_C2H2_type"/>
</dbReference>
<evidence type="ECO:0000313" key="10">
    <source>
        <dbReference type="WBParaSite" id="SSLN_0000564601-mRNA-1"/>
    </source>
</evidence>
<dbReference type="FunFam" id="3.30.160.60:FF:000227">
    <property type="entry name" value="fez family zinc finger protein 1"/>
    <property type="match status" value="1"/>
</dbReference>
<dbReference type="Gene3D" id="3.30.160.60">
    <property type="entry name" value="Classic Zinc Finger"/>
    <property type="match status" value="6"/>
</dbReference>
<keyword evidence="4" id="KW-0862">Zinc</keyword>
<dbReference type="PANTHER" id="PTHR16515:SF35">
    <property type="entry name" value="FEZ FAMILY ZINC FINGER PROTEIN 2"/>
    <property type="match status" value="1"/>
</dbReference>
<dbReference type="FunFam" id="3.30.160.60:FF:000103">
    <property type="entry name" value="FEZ family zinc finger 1"/>
    <property type="match status" value="1"/>
</dbReference>
<feature type="domain" description="C2H2-type" evidence="7">
    <location>
        <begin position="140"/>
        <end position="167"/>
    </location>
</feature>
<sequence>MSSCSSSLSFSIDGLMNSSSKVTRSRESTGDSSVSAVQVSVHADLCRETTDRRNDMTLVTSQSGSSISRSGIWEPFGVSGAEAVDAELPYSTSRCWDNSSDREDSNAAAKTFICPHCNKVFNAHYNLTRHMPIHTGARPFICKICNKGFRQASTLCRHKIIHTSEKPHVCKTCGKAFNRSSTLNTHMRIHQGVKPFICEVCNKGFHQKGNYKNHKLTHSVEKQYKCPLCHKAFHQIYNLTFHMHTHNEQKPFVCSCCGKGFCRNFDLKKHFRKLHGEVSSEGVSRVNMVHPMLDKKCRLKDASKRKASGSKPRYRIPSDMELRTRFQRHALLNRPHRSPNGLQDHRLQSPGKQCSYDGPVLEDAKTTHFSSSVPFQSPTDTPVSQHQSQLPPNVTFPLSPGRFQSPNRLNESIFFPDQFLPPDILACIRQSQALMRFGSIAFLPPCASPTKAPIRDAFPFQPPTAPRYALPTGFGFQIPPPAVLRQLLPLQHQLFIADRIGRSPLV</sequence>
<evidence type="ECO:0000256" key="5">
    <source>
        <dbReference type="PROSITE-ProRule" id="PRU00042"/>
    </source>
</evidence>
<dbReference type="AlphaFoldDB" id="A0A183SML9"/>
<dbReference type="PROSITE" id="PS00028">
    <property type="entry name" value="ZINC_FINGER_C2H2_1"/>
    <property type="match status" value="6"/>
</dbReference>
<keyword evidence="2" id="KW-0677">Repeat</keyword>
<protein>
    <submittedName>
        <fullName evidence="10">Fez family zinc finger protein 2</fullName>
    </submittedName>
</protein>
<evidence type="ECO:0000256" key="2">
    <source>
        <dbReference type="ARBA" id="ARBA00022737"/>
    </source>
</evidence>
<feature type="domain" description="C2H2-type" evidence="7">
    <location>
        <begin position="112"/>
        <end position="139"/>
    </location>
</feature>